<evidence type="ECO:0000256" key="1">
    <source>
        <dbReference type="ARBA" id="ARBA00006484"/>
    </source>
</evidence>
<evidence type="ECO:0000313" key="4">
    <source>
        <dbReference type="Proteomes" id="UP000315677"/>
    </source>
</evidence>
<comment type="similarity">
    <text evidence="1">Belongs to the short-chain dehydrogenases/reductases (SDR) family.</text>
</comment>
<sequence>MASSRRSTTERVAVVTGAFGGIGQAIRDRLAGAGYRVLSADRSRARSGPDDVRLDVTRAADWADLGERLASEHGGLDALVNAAGISGRHDFFSTSEAEWSSILGVNLTGPWLGMQAMAPLLRPAGAVVNVGSVYAERLPPTSDEAPVSPAYQVSKAGLHQLTRMAAAAFAPRSIRVNAVVPGLIETPLVADLPDDDRARRTSGSLLDRTGTPEEVADVVSFLLSPQASYVNGALVPVSGGYLADYRPRSLTKEV</sequence>
<dbReference type="Pfam" id="PF13561">
    <property type="entry name" value="adh_short_C2"/>
    <property type="match status" value="1"/>
</dbReference>
<dbReference type="PRINTS" id="PR00080">
    <property type="entry name" value="SDRFAMILY"/>
</dbReference>
<proteinExistence type="inferred from homology"/>
<gene>
    <name evidence="3" type="ORF">FB558_5451</name>
</gene>
<dbReference type="InterPro" id="IPR002347">
    <property type="entry name" value="SDR_fam"/>
</dbReference>
<dbReference type="EMBL" id="VFPA01000003">
    <property type="protein sequence ID" value="TQM09684.1"/>
    <property type="molecule type" value="Genomic_DNA"/>
</dbReference>
<dbReference type="Gene3D" id="3.40.50.720">
    <property type="entry name" value="NAD(P)-binding Rossmann-like Domain"/>
    <property type="match status" value="1"/>
</dbReference>
<dbReference type="AlphaFoldDB" id="A0A543DK21"/>
<comment type="caution">
    <text evidence="3">The sequence shown here is derived from an EMBL/GenBank/DDBJ whole genome shotgun (WGS) entry which is preliminary data.</text>
</comment>
<reference evidence="3 4" key="1">
    <citation type="submission" date="2019-06" db="EMBL/GenBank/DDBJ databases">
        <title>Sequencing the genomes of 1000 actinobacteria strains.</title>
        <authorList>
            <person name="Klenk H.-P."/>
        </authorList>
    </citation>
    <scope>NUCLEOTIDE SEQUENCE [LARGE SCALE GENOMIC DNA]</scope>
    <source>
        <strain evidence="3 4">DSM 45301</strain>
    </source>
</reference>
<dbReference type="PRINTS" id="PR00081">
    <property type="entry name" value="GDHRDH"/>
</dbReference>
<keyword evidence="2" id="KW-0560">Oxidoreductase</keyword>
<evidence type="ECO:0000256" key="2">
    <source>
        <dbReference type="ARBA" id="ARBA00023002"/>
    </source>
</evidence>
<dbReference type="CDD" id="cd05233">
    <property type="entry name" value="SDR_c"/>
    <property type="match status" value="1"/>
</dbReference>
<organism evidence="3 4">
    <name type="scientific">Pseudonocardia kunmingensis</name>
    <dbReference type="NCBI Taxonomy" id="630975"/>
    <lineage>
        <taxon>Bacteria</taxon>
        <taxon>Bacillati</taxon>
        <taxon>Actinomycetota</taxon>
        <taxon>Actinomycetes</taxon>
        <taxon>Pseudonocardiales</taxon>
        <taxon>Pseudonocardiaceae</taxon>
        <taxon>Pseudonocardia</taxon>
    </lineage>
</organism>
<dbReference type="OrthoDB" id="517007at2"/>
<dbReference type="FunFam" id="3.40.50.720:FF:000084">
    <property type="entry name" value="Short-chain dehydrogenase reductase"/>
    <property type="match status" value="1"/>
</dbReference>
<dbReference type="InterPro" id="IPR036291">
    <property type="entry name" value="NAD(P)-bd_dom_sf"/>
</dbReference>
<dbReference type="Proteomes" id="UP000315677">
    <property type="component" value="Unassembled WGS sequence"/>
</dbReference>
<name>A0A543DK21_9PSEU</name>
<evidence type="ECO:0000313" key="3">
    <source>
        <dbReference type="EMBL" id="TQM09684.1"/>
    </source>
</evidence>
<dbReference type="GO" id="GO:0016616">
    <property type="term" value="F:oxidoreductase activity, acting on the CH-OH group of donors, NAD or NADP as acceptor"/>
    <property type="evidence" value="ECO:0007669"/>
    <property type="project" value="TreeGrafter"/>
</dbReference>
<dbReference type="SUPFAM" id="SSF51735">
    <property type="entry name" value="NAD(P)-binding Rossmann-fold domains"/>
    <property type="match status" value="1"/>
</dbReference>
<accession>A0A543DK21</accession>
<dbReference type="PANTHER" id="PTHR42760:SF106">
    <property type="entry name" value="PROTEIN FIXR"/>
    <property type="match status" value="1"/>
</dbReference>
<keyword evidence="4" id="KW-1185">Reference proteome</keyword>
<protein>
    <submittedName>
        <fullName evidence="3">NAD(P)-dependent dehydrogenase (Short-subunit alcohol dehydrogenase family)</fullName>
    </submittedName>
</protein>
<dbReference type="PANTHER" id="PTHR42760">
    <property type="entry name" value="SHORT-CHAIN DEHYDROGENASES/REDUCTASES FAMILY MEMBER"/>
    <property type="match status" value="1"/>
</dbReference>